<dbReference type="STRING" id="50429.A0A2B4SZ04"/>
<sequence length="98" mass="10779">MACGAAGQEMKATEEVQKIVDEVKSQAEAKAGTTFNEFKAISYRVQVVAGQNYFVKVKVGDSSYIHLRIYQTLPHDGSRLELTAIKTGLSEGDSLDYF</sequence>
<dbReference type="AlphaFoldDB" id="A0A2B4SZ04"/>
<accession>A0A2B4SZ04</accession>
<proteinExistence type="inferred from homology"/>
<dbReference type="Proteomes" id="UP000225706">
    <property type="component" value="Unassembled WGS sequence"/>
</dbReference>
<dbReference type="CDD" id="cd00042">
    <property type="entry name" value="CY"/>
    <property type="match status" value="1"/>
</dbReference>
<evidence type="ECO:0000259" key="6">
    <source>
        <dbReference type="SMART" id="SM00043"/>
    </source>
</evidence>
<comment type="similarity">
    <text evidence="2">Belongs to the cystatin family.</text>
</comment>
<dbReference type="Pfam" id="PF00031">
    <property type="entry name" value="Cystatin"/>
    <property type="match status" value="1"/>
</dbReference>
<evidence type="ECO:0000256" key="4">
    <source>
        <dbReference type="ARBA" id="ARBA00022690"/>
    </source>
</evidence>
<evidence type="ECO:0000256" key="3">
    <source>
        <dbReference type="ARBA" id="ARBA00022490"/>
    </source>
</evidence>
<dbReference type="PANTHER" id="PTHR11414">
    <property type="entry name" value="CYSTATIN FAMILY MEMBER"/>
    <property type="match status" value="1"/>
</dbReference>
<dbReference type="OrthoDB" id="2429551at2759"/>
<dbReference type="EMBL" id="LSMT01000009">
    <property type="protein sequence ID" value="PFX33667.1"/>
    <property type="molecule type" value="Genomic_DNA"/>
</dbReference>
<dbReference type="InterPro" id="IPR046350">
    <property type="entry name" value="Cystatin_sf"/>
</dbReference>
<evidence type="ECO:0000313" key="8">
    <source>
        <dbReference type="Proteomes" id="UP000225706"/>
    </source>
</evidence>
<dbReference type="PRINTS" id="PR00295">
    <property type="entry name" value="STEFINA"/>
</dbReference>
<comment type="caution">
    <text evidence="7">The sequence shown here is derived from an EMBL/GenBank/DDBJ whole genome shotgun (WGS) entry which is preliminary data.</text>
</comment>
<keyword evidence="3" id="KW-0963">Cytoplasm</keyword>
<feature type="domain" description="Cystatin" evidence="6">
    <location>
        <begin position="1"/>
        <end position="98"/>
    </location>
</feature>
<keyword evidence="5" id="KW-0789">Thiol protease inhibitor</keyword>
<name>A0A2B4SZ04_STYPI</name>
<evidence type="ECO:0000256" key="2">
    <source>
        <dbReference type="ARBA" id="ARBA00009403"/>
    </source>
</evidence>
<comment type="subcellular location">
    <subcellularLocation>
        <location evidence="1">Cytoplasm</location>
    </subcellularLocation>
</comment>
<reference evidence="8" key="1">
    <citation type="journal article" date="2017" name="bioRxiv">
        <title>Comparative analysis of the genomes of Stylophora pistillata and Acropora digitifera provides evidence for extensive differences between species of corals.</title>
        <authorList>
            <person name="Voolstra C.R."/>
            <person name="Li Y."/>
            <person name="Liew Y.J."/>
            <person name="Baumgarten S."/>
            <person name="Zoccola D."/>
            <person name="Flot J.-F."/>
            <person name="Tambutte S."/>
            <person name="Allemand D."/>
            <person name="Aranda M."/>
        </authorList>
    </citation>
    <scope>NUCLEOTIDE SEQUENCE [LARGE SCALE GENOMIC DNA]</scope>
</reference>
<dbReference type="InterPro" id="IPR001713">
    <property type="entry name" value="Prot_inh_stefin"/>
</dbReference>
<dbReference type="PANTHER" id="PTHR11414:SF21">
    <property type="entry name" value="CYSTATIN 14A, TANDEM DUPLICATE 1-RELATED"/>
    <property type="match status" value="1"/>
</dbReference>
<organism evidence="7 8">
    <name type="scientific">Stylophora pistillata</name>
    <name type="common">Smooth cauliflower coral</name>
    <dbReference type="NCBI Taxonomy" id="50429"/>
    <lineage>
        <taxon>Eukaryota</taxon>
        <taxon>Metazoa</taxon>
        <taxon>Cnidaria</taxon>
        <taxon>Anthozoa</taxon>
        <taxon>Hexacorallia</taxon>
        <taxon>Scleractinia</taxon>
        <taxon>Astrocoeniina</taxon>
        <taxon>Pocilloporidae</taxon>
        <taxon>Stylophora</taxon>
    </lineage>
</organism>
<evidence type="ECO:0000256" key="5">
    <source>
        <dbReference type="ARBA" id="ARBA00022704"/>
    </source>
</evidence>
<dbReference type="GO" id="GO:0005829">
    <property type="term" value="C:cytosol"/>
    <property type="evidence" value="ECO:0007669"/>
    <property type="project" value="TreeGrafter"/>
</dbReference>
<keyword evidence="8" id="KW-1185">Reference proteome</keyword>
<dbReference type="FunFam" id="3.10.450.10:FF:000001">
    <property type="entry name" value="Cystatin-A"/>
    <property type="match status" value="1"/>
</dbReference>
<evidence type="ECO:0000256" key="1">
    <source>
        <dbReference type="ARBA" id="ARBA00004496"/>
    </source>
</evidence>
<dbReference type="SMART" id="SM00043">
    <property type="entry name" value="CY"/>
    <property type="match status" value="1"/>
</dbReference>
<dbReference type="SUPFAM" id="SSF54403">
    <property type="entry name" value="Cystatin/monellin"/>
    <property type="match status" value="1"/>
</dbReference>
<protein>
    <submittedName>
        <fullName evidence="7">Cystatin-B</fullName>
    </submittedName>
</protein>
<dbReference type="Gene3D" id="3.10.450.10">
    <property type="match status" value="1"/>
</dbReference>
<keyword evidence="4" id="KW-0646">Protease inhibitor</keyword>
<evidence type="ECO:0000313" key="7">
    <source>
        <dbReference type="EMBL" id="PFX33667.1"/>
    </source>
</evidence>
<dbReference type="InterPro" id="IPR018073">
    <property type="entry name" value="Prot_inh_cystat_CS"/>
</dbReference>
<gene>
    <name evidence="7" type="primary">Cstb</name>
    <name evidence="7" type="ORF">AWC38_SpisGene1324</name>
</gene>
<dbReference type="GO" id="GO:0004869">
    <property type="term" value="F:cysteine-type endopeptidase inhibitor activity"/>
    <property type="evidence" value="ECO:0007669"/>
    <property type="project" value="UniProtKB-KW"/>
</dbReference>
<dbReference type="PROSITE" id="PS00287">
    <property type="entry name" value="CYSTATIN"/>
    <property type="match status" value="1"/>
</dbReference>
<dbReference type="InterPro" id="IPR000010">
    <property type="entry name" value="Cystatin_dom"/>
</dbReference>